<dbReference type="PROSITE" id="PS50077">
    <property type="entry name" value="HEAT_REPEAT"/>
    <property type="match status" value="1"/>
</dbReference>
<evidence type="ECO:0000256" key="2">
    <source>
        <dbReference type="ARBA" id="ARBA00004300"/>
    </source>
</evidence>
<keyword evidence="14" id="KW-0206">Cytoskeleton</keyword>
<protein>
    <submittedName>
        <fullName evidence="20">Cytoplasmic linker associated protein 1</fullName>
    </submittedName>
</protein>
<feature type="region of interest" description="Disordered" evidence="18">
    <location>
        <begin position="1239"/>
        <end position="1264"/>
    </location>
</feature>
<dbReference type="SUPFAM" id="SSF48371">
    <property type="entry name" value="ARM repeat"/>
    <property type="match status" value="2"/>
</dbReference>
<dbReference type="Pfam" id="PF12348">
    <property type="entry name" value="CLASP_N"/>
    <property type="match status" value="1"/>
</dbReference>
<evidence type="ECO:0000256" key="8">
    <source>
        <dbReference type="ARBA" id="ARBA00022618"/>
    </source>
</evidence>
<feature type="region of interest" description="Disordered" evidence="18">
    <location>
        <begin position="1113"/>
        <end position="1163"/>
    </location>
</feature>
<feature type="compositionally biased region" description="Low complexity" evidence="18">
    <location>
        <begin position="549"/>
        <end position="568"/>
    </location>
</feature>
<keyword evidence="16" id="KW-0137">Centromere</keyword>
<dbReference type="SMART" id="SM01349">
    <property type="entry name" value="TOG"/>
    <property type="match status" value="4"/>
</dbReference>
<feature type="compositionally biased region" description="Low complexity" evidence="18">
    <location>
        <begin position="1139"/>
        <end position="1148"/>
    </location>
</feature>
<dbReference type="InterPro" id="IPR048491">
    <property type="entry name" value="XMAP215_CLASP_TOG"/>
</dbReference>
<evidence type="ECO:0000256" key="12">
    <source>
        <dbReference type="ARBA" id="ARBA00022838"/>
    </source>
</evidence>
<evidence type="ECO:0000256" key="10">
    <source>
        <dbReference type="ARBA" id="ARBA00022737"/>
    </source>
</evidence>
<evidence type="ECO:0000256" key="17">
    <source>
        <dbReference type="PROSITE-ProRule" id="PRU00103"/>
    </source>
</evidence>
<keyword evidence="10" id="KW-0677">Repeat</keyword>
<comment type="subcellular location">
    <subcellularLocation>
        <location evidence="4">Chromosome</location>
        <location evidence="4">Centromere</location>
        <location evidence="4">Kinetochore</location>
    </subcellularLocation>
    <subcellularLocation>
        <location evidence="2">Cytoplasm</location>
        <location evidence="2">Cytoskeleton</location>
        <location evidence="2">Microtubule organizing center</location>
        <location evidence="2">Centrosome</location>
    </subcellularLocation>
    <subcellularLocation>
        <location evidence="1">Cytoplasm</location>
        <location evidence="1">Cytoskeleton</location>
        <location evidence="1">Spindle</location>
    </subcellularLocation>
    <subcellularLocation>
        <location evidence="3">Golgi apparatus</location>
        <location evidence="3">trans-Golgi network</location>
    </subcellularLocation>
</comment>
<dbReference type="FunFam" id="1.25.10.10:FF:000006">
    <property type="entry name" value="CLIP-associating protein 1 isoform 2"/>
    <property type="match status" value="1"/>
</dbReference>
<evidence type="ECO:0000256" key="7">
    <source>
        <dbReference type="ARBA" id="ARBA00022490"/>
    </source>
</evidence>
<keyword evidence="21" id="KW-1185">Reference proteome</keyword>
<feature type="compositionally biased region" description="Polar residues" evidence="18">
    <location>
        <begin position="731"/>
        <end position="740"/>
    </location>
</feature>
<accession>A0A5F8G265</accession>
<dbReference type="GeneTree" id="ENSGT00940000154817"/>
<dbReference type="GO" id="GO:0005794">
    <property type="term" value="C:Golgi apparatus"/>
    <property type="evidence" value="ECO:0007669"/>
    <property type="project" value="UniProtKB-SubCell"/>
</dbReference>
<keyword evidence="8" id="KW-0132">Cell division</keyword>
<proteinExistence type="inferred from homology"/>
<evidence type="ECO:0000256" key="9">
    <source>
        <dbReference type="ARBA" id="ARBA00022701"/>
    </source>
</evidence>
<feature type="region of interest" description="Disordered" evidence="18">
    <location>
        <begin position="544"/>
        <end position="600"/>
    </location>
</feature>
<dbReference type="Ensembl" id="ENSMODT00000069486.1">
    <property type="protein sequence ID" value="ENSMODP00000041563.1"/>
    <property type="gene ID" value="ENSMODG00000000193.4"/>
</dbReference>
<evidence type="ECO:0000313" key="21">
    <source>
        <dbReference type="Proteomes" id="UP000002280"/>
    </source>
</evidence>
<dbReference type="GO" id="GO:0007026">
    <property type="term" value="P:negative regulation of microtubule depolymerization"/>
    <property type="evidence" value="ECO:0007669"/>
    <property type="project" value="UniProtKB-ARBA"/>
</dbReference>
<feature type="region of interest" description="Disordered" evidence="18">
    <location>
        <begin position="1041"/>
        <end position="1068"/>
    </location>
</feature>
<dbReference type="InterPro" id="IPR011989">
    <property type="entry name" value="ARM-like"/>
</dbReference>
<keyword evidence="12" id="KW-0995">Kinetochore</keyword>
<dbReference type="GO" id="GO:0005813">
    <property type="term" value="C:centrosome"/>
    <property type="evidence" value="ECO:0007669"/>
    <property type="project" value="UniProtKB-SubCell"/>
</dbReference>
<keyword evidence="6" id="KW-0158">Chromosome</keyword>
<dbReference type="Gene3D" id="1.25.10.10">
    <property type="entry name" value="Leucine-rich Repeat Variant"/>
    <property type="match status" value="4"/>
</dbReference>
<feature type="compositionally biased region" description="Low complexity" evidence="18">
    <location>
        <begin position="251"/>
        <end position="269"/>
    </location>
</feature>
<dbReference type="Pfam" id="PF21041">
    <property type="entry name" value="XMAP215_CLASP_TOG"/>
    <property type="match status" value="1"/>
</dbReference>
<evidence type="ECO:0000259" key="19">
    <source>
        <dbReference type="SMART" id="SM01349"/>
    </source>
</evidence>
<feature type="repeat" description="HEAT" evidence="17">
    <location>
        <begin position="168"/>
        <end position="206"/>
    </location>
</feature>
<dbReference type="GO" id="GO:0008017">
    <property type="term" value="F:microtubule binding"/>
    <property type="evidence" value="ECO:0007669"/>
    <property type="project" value="UniProtKB-ARBA"/>
</dbReference>
<evidence type="ECO:0000256" key="15">
    <source>
        <dbReference type="ARBA" id="ARBA00023306"/>
    </source>
</evidence>
<evidence type="ECO:0000256" key="5">
    <source>
        <dbReference type="ARBA" id="ARBA00009549"/>
    </source>
</evidence>
<dbReference type="PANTHER" id="PTHR21567:SF28">
    <property type="entry name" value="CLIP-ASSOCIATING PROTEIN 1"/>
    <property type="match status" value="1"/>
</dbReference>
<feature type="domain" description="TOG" evidence="19">
    <location>
        <begin position="1284"/>
        <end position="1522"/>
    </location>
</feature>
<evidence type="ECO:0000313" key="20">
    <source>
        <dbReference type="Ensembl" id="ENSMODP00000041563.1"/>
    </source>
</evidence>
<keyword evidence="9" id="KW-0493">Microtubule</keyword>
<keyword evidence="15" id="KW-0131">Cell cycle</keyword>
<dbReference type="Pfam" id="PF21040">
    <property type="entry name" value="CEP104-like_TOG"/>
    <property type="match status" value="1"/>
</dbReference>
<dbReference type="GO" id="GO:0000776">
    <property type="term" value="C:kinetochore"/>
    <property type="evidence" value="ECO:0007669"/>
    <property type="project" value="UniProtKB-KW"/>
</dbReference>
<evidence type="ECO:0000256" key="4">
    <source>
        <dbReference type="ARBA" id="ARBA00004629"/>
    </source>
</evidence>
<dbReference type="PANTHER" id="PTHR21567">
    <property type="entry name" value="CLASP"/>
    <property type="match status" value="1"/>
</dbReference>
<feature type="region of interest" description="Disordered" evidence="18">
    <location>
        <begin position="655"/>
        <end position="789"/>
    </location>
</feature>
<reference evidence="20" key="3">
    <citation type="submission" date="2025-09" db="UniProtKB">
        <authorList>
            <consortium name="Ensembl"/>
        </authorList>
    </citation>
    <scope>IDENTIFICATION</scope>
</reference>
<feature type="domain" description="TOG" evidence="19">
    <location>
        <begin position="2"/>
        <end position="232"/>
    </location>
</feature>
<dbReference type="FunFam" id="1.25.10.10:FF:000031">
    <property type="entry name" value="CLIP-associating protein 1 isoform 2"/>
    <property type="match status" value="1"/>
</dbReference>
<gene>
    <name evidence="20" type="primary">CLASP1</name>
</gene>
<feature type="region of interest" description="Disordered" evidence="18">
    <location>
        <begin position="612"/>
        <end position="633"/>
    </location>
</feature>
<evidence type="ECO:0000256" key="18">
    <source>
        <dbReference type="SAM" id="MobiDB-lite"/>
    </source>
</evidence>
<dbReference type="FunFam" id="1.25.10.10:FF:000005">
    <property type="entry name" value="CLIP-associating protein 1 isoform 2"/>
    <property type="match status" value="1"/>
</dbReference>
<dbReference type="Proteomes" id="UP000002280">
    <property type="component" value="Chromosome 4"/>
</dbReference>
<evidence type="ECO:0000256" key="14">
    <source>
        <dbReference type="ARBA" id="ARBA00023212"/>
    </source>
</evidence>
<evidence type="ECO:0000256" key="11">
    <source>
        <dbReference type="ARBA" id="ARBA00022776"/>
    </source>
</evidence>
<feature type="compositionally biased region" description="Polar residues" evidence="18">
    <location>
        <begin position="1115"/>
        <end position="1130"/>
    </location>
</feature>
<feature type="domain" description="TOG" evidence="19">
    <location>
        <begin position="854"/>
        <end position="1120"/>
    </location>
</feature>
<feature type="domain" description="TOG" evidence="19">
    <location>
        <begin position="320"/>
        <end position="552"/>
    </location>
</feature>
<keyword evidence="11" id="KW-0498">Mitosis</keyword>
<name>A0A5F8G265_MONDO</name>
<evidence type="ECO:0000256" key="16">
    <source>
        <dbReference type="ARBA" id="ARBA00023328"/>
    </source>
</evidence>
<dbReference type="InterPro" id="IPR034085">
    <property type="entry name" value="TOG"/>
</dbReference>
<dbReference type="Pfam" id="PF23271">
    <property type="entry name" value="HEAT_GCN1"/>
    <property type="match status" value="1"/>
</dbReference>
<feature type="compositionally biased region" description="Low complexity" evidence="18">
    <location>
        <begin position="683"/>
        <end position="706"/>
    </location>
</feature>
<organism evidence="20 21">
    <name type="scientific">Monodelphis domestica</name>
    <name type="common">Gray short-tailed opossum</name>
    <dbReference type="NCBI Taxonomy" id="13616"/>
    <lineage>
        <taxon>Eukaryota</taxon>
        <taxon>Metazoa</taxon>
        <taxon>Chordata</taxon>
        <taxon>Craniata</taxon>
        <taxon>Vertebrata</taxon>
        <taxon>Euteleostomi</taxon>
        <taxon>Mammalia</taxon>
        <taxon>Metatheria</taxon>
        <taxon>Didelphimorphia</taxon>
        <taxon>Didelphidae</taxon>
        <taxon>Monodelphis</taxon>
    </lineage>
</organism>
<dbReference type="InterPro" id="IPR021133">
    <property type="entry name" value="HEAT_type_2"/>
</dbReference>
<evidence type="ECO:0000256" key="3">
    <source>
        <dbReference type="ARBA" id="ARBA00004601"/>
    </source>
</evidence>
<reference evidence="20" key="2">
    <citation type="submission" date="2025-08" db="UniProtKB">
        <authorList>
            <consortium name="Ensembl"/>
        </authorList>
    </citation>
    <scope>IDENTIFICATION</scope>
</reference>
<dbReference type="GO" id="GO:0051301">
    <property type="term" value="P:cell division"/>
    <property type="evidence" value="ECO:0007669"/>
    <property type="project" value="UniProtKB-KW"/>
</dbReference>
<reference evidence="20 21" key="1">
    <citation type="journal article" date="2007" name="Nature">
        <title>Genome of the marsupial Monodelphis domestica reveals innovation in non-coding sequences.</title>
        <authorList>
            <person name="Mikkelsen T.S."/>
            <person name="Wakefield M.J."/>
            <person name="Aken B."/>
            <person name="Amemiya C.T."/>
            <person name="Chang J.L."/>
            <person name="Duke S."/>
            <person name="Garber M."/>
            <person name="Gentles A.J."/>
            <person name="Goodstadt L."/>
            <person name="Heger A."/>
            <person name="Jurka J."/>
            <person name="Kamal M."/>
            <person name="Mauceli E."/>
            <person name="Searle S.M."/>
            <person name="Sharpe T."/>
            <person name="Baker M.L."/>
            <person name="Batzer M.A."/>
            <person name="Benos P.V."/>
            <person name="Belov K."/>
            <person name="Clamp M."/>
            <person name="Cook A."/>
            <person name="Cuff J."/>
            <person name="Das R."/>
            <person name="Davidow L."/>
            <person name="Deakin J.E."/>
            <person name="Fazzari M.J."/>
            <person name="Glass J.L."/>
            <person name="Grabherr M."/>
            <person name="Greally J.M."/>
            <person name="Gu W."/>
            <person name="Hore T.A."/>
            <person name="Huttley G.A."/>
            <person name="Kleber M."/>
            <person name="Jirtle R.L."/>
            <person name="Koina E."/>
            <person name="Lee J.T."/>
            <person name="Mahony S."/>
            <person name="Marra M.A."/>
            <person name="Miller R.D."/>
            <person name="Nicholls R.D."/>
            <person name="Oda M."/>
            <person name="Papenfuss A.T."/>
            <person name="Parra Z.E."/>
            <person name="Pollock D.D."/>
            <person name="Ray D.A."/>
            <person name="Schein J.E."/>
            <person name="Speed T.P."/>
            <person name="Thompson K."/>
            <person name="VandeBerg J.L."/>
            <person name="Wade C.M."/>
            <person name="Walker J.A."/>
            <person name="Waters P.D."/>
            <person name="Webber C."/>
            <person name="Weidman J.R."/>
            <person name="Xie X."/>
            <person name="Zody M.C."/>
            <person name="Baldwin J."/>
            <person name="Abdouelleil A."/>
            <person name="Abdulkadir J."/>
            <person name="Abebe A."/>
            <person name="Abera B."/>
            <person name="Abreu J."/>
            <person name="Acer S.C."/>
            <person name="Aftuck L."/>
            <person name="Alexander A."/>
            <person name="An P."/>
            <person name="Anderson E."/>
            <person name="Anderson S."/>
            <person name="Arachi H."/>
            <person name="Azer M."/>
            <person name="Bachantsang P."/>
            <person name="Barry A."/>
            <person name="Bayul T."/>
            <person name="Berlin A."/>
            <person name="Bessette D."/>
            <person name="Bloom T."/>
            <person name="Bloom T."/>
            <person name="Boguslavskiy L."/>
            <person name="Bonnet C."/>
            <person name="Boukhgalter B."/>
            <person name="Bourzgui I."/>
            <person name="Brown A."/>
            <person name="Cahill P."/>
            <person name="Channer S."/>
            <person name="Cheshatsang Y."/>
            <person name="Chuda L."/>
            <person name="Citroen M."/>
            <person name="Collymore A."/>
            <person name="Cooke P."/>
            <person name="Costello M."/>
            <person name="D'Aco K."/>
            <person name="Daza R."/>
            <person name="De Haan G."/>
            <person name="DeGray S."/>
            <person name="DeMaso C."/>
            <person name="Dhargay N."/>
            <person name="Dooley K."/>
            <person name="Dooley E."/>
            <person name="Doricent M."/>
            <person name="Dorje P."/>
            <person name="Dorjee K."/>
            <person name="Dupes A."/>
            <person name="Elong R."/>
            <person name="Falk J."/>
            <person name="Farina A."/>
            <person name="Faro S."/>
            <person name="Ferguson D."/>
            <person name="Fisher S."/>
            <person name="Foley C.D."/>
            <person name="Franke A."/>
            <person name="Friedrich D."/>
            <person name="Gadbois L."/>
            <person name="Gearin G."/>
            <person name="Gearin C.R."/>
            <person name="Giannoukos G."/>
            <person name="Goode T."/>
            <person name="Graham J."/>
            <person name="Grandbois E."/>
            <person name="Grewal S."/>
            <person name="Gyaltsen K."/>
            <person name="Hafez N."/>
            <person name="Hagos B."/>
            <person name="Hall J."/>
            <person name="Henson C."/>
            <person name="Hollinger A."/>
            <person name="Honan T."/>
            <person name="Huard M.D."/>
            <person name="Hughes L."/>
            <person name="Hurhula B."/>
            <person name="Husby M.E."/>
            <person name="Kamat A."/>
            <person name="Kanga B."/>
            <person name="Kashin S."/>
            <person name="Khazanovich D."/>
            <person name="Kisner P."/>
            <person name="Lance K."/>
            <person name="Lara M."/>
            <person name="Lee W."/>
            <person name="Lennon N."/>
            <person name="Letendre F."/>
            <person name="LeVine R."/>
            <person name="Lipovsky A."/>
            <person name="Liu X."/>
            <person name="Liu J."/>
            <person name="Liu S."/>
            <person name="Lokyitsang T."/>
            <person name="Lokyitsang Y."/>
            <person name="Lubonja R."/>
            <person name="Lui A."/>
            <person name="MacDonald P."/>
            <person name="Magnisalis V."/>
            <person name="Maru K."/>
            <person name="Matthews C."/>
            <person name="McCusker W."/>
            <person name="McDonough S."/>
            <person name="Mehta T."/>
            <person name="Meldrim J."/>
            <person name="Meneus L."/>
            <person name="Mihai O."/>
            <person name="Mihalev A."/>
            <person name="Mihova T."/>
            <person name="Mittelman R."/>
            <person name="Mlenga V."/>
            <person name="Montmayeur A."/>
            <person name="Mulrain L."/>
            <person name="Navidi A."/>
            <person name="Naylor J."/>
            <person name="Negash T."/>
            <person name="Nguyen T."/>
            <person name="Nguyen N."/>
            <person name="Nicol R."/>
            <person name="Norbu C."/>
            <person name="Norbu N."/>
            <person name="Novod N."/>
            <person name="O'Neill B."/>
            <person name="Osman S."/>
            <person name="Markiewicz E."/>
            <person name="Oyono O.L."/>
            <person name="Patti C."/>
            <person name="Phunkhang P."/>
            <person name="Pierre F."/>
            <person name="Priest M."/>
            <person name="Raghuraman S."/>
            <person name="Rege F."/>
            <person name="Reyes R."/>
            <person name="Rise C."/>
            <person name="Rogov P."/>
            <person name="Ross K."/>
            <person name="Ryan E."/>
            <person name="Settipalli S."/>
            <person name="Shea T."/>
            <person name="Sherpa N."/>
            <person name="Shi L."/>
            <person name="Shih D."/>
            <person name="Sparrow T."/>
            <person name="Spaulding J."/>
            <person name="Stalker J."/>
            <person name="Stange-Thomann N."/>
            <person name="Stavropoulos S."/>
            <person name="Stone C."/>
            <person name="Strader C."/>
            <person name="Tesfaye S."/>
            <person name="Thomson T."/>
            <person name="Thoulutsang Y."/>
            <person name="Thoulutsang D."/>
            <person name="Topham K."/>
            <person name="Topping I."/>
            <person name="Tsamla T."/>
            <person name="Vassiliev H."/>
            <person name="Vo A."/>
            <person name="Wangchuk T."/>
            <person name="Wangdi T."/>
            <person name="Weiand M."/>
            <person name="Wilkinson J."/>
            <person name="Wilson A."/>
            <person name="Yadav S."/>
            <person name="Young G."/>
            <person name="Yu Q."/>
            <person name="Zembek L."/>
            <person name="Zhong D."/>
            <person name="Zimmer A."/>
            <person name="Zwirko Z."/>
            <person name="Jaffe D.B."/>
            <person name="Alvarez P."/>
            <person name="Brockman W."/>
            <person name="Butler J."/>
            <person name="Chin C."/>
            <person name="Gnerre S."/>
            <person name="MacCallum I."/>
            <person name="Graves J.A."/>
            <person name="Ponting C.P."/>
            <person name="Breen M."/>
            <person name="Samollow P.B."/>
            <person name="Lander E.S."/>
            <person name="Lindblad-Toh K."/>
        </authorList>
    </citation>
    <scope>NUCLEOTIDE SEQUENCE [LARGE SCALE GENOMIC DNA]</scope>
</reference>
<dbReference type="GO" id="GO:0005874">
    <property type="term" value="C:microtubule"/>
    <property type="evidence" value="ECO:0007669"/>
    <property type="project" value="UniProtKB-KW"/>
</dbReference>
<sequence length="1533" mass="169209">MEYRMESCLAQVLQKDVGKRLQVGQELIDYFSDKQKSADLEHDQTMLDKLVDGLATSWVNSSNYKVALLGMDILSALVSRLQDRFKAQIGTVLPSLIDRLGDAKDSVREQDQTLLLKMMEQAASPQYVWDRMLGGFKHKNFRTREGVCLCLIATLNASGAHTLTLSKIVPHICNLLGDPNGQVRDSAINSLVEIYRHVGERVRADLSKKGLPQSRLNVIFTKFDDVQRSGNMIQSASDKNFDDEDSVDGNRPPSASSSTSSKAPASSRRNISMGTTRRLGPVALGSKSSAAKEGAGAVDEEDFIKAFDDVPVVQIYSSRDLEESINKIREILSDDKHDWEQRVTALKKIRSLLLAGAAEYDNFFQHLRLLDGAFKLSAKDLRSQVVREACITLGHLSSVLGNKFDHGAEAIMPTIFNLIPNSAKIMATSGVVAVRLIIRHTHIPRLIPVITSNCTSKSVAVRRRCFEFLDLLLQEWQTHSLERHISVLAETIKKGIHDADSEARIEARKCYWGFHNHFSREAEHLYHTLESSYQKALQSHLKNSDSIVSLPQSDRSSSSSQESLNRPLSAKRSPTGSSTSRASTVSTKSVSTTGSLQRSRSDIDVNAAASAKSKVSTAGSTPFSSAAALPPGSYASLESRHIREDMEYIGLEPGRIRTRRQSSGSAVSVTSTPDNRGRSRAKVVSQSQPGSRSSSPGKLLGSAYSGLSGGSARGTPVPTSSDKRSKIPRSQGCSRETSPSRLARSSRIPRPSMSQGCSRDTSRESSRDTSPARGFPPLDRFGLGQPGRMPGSVNAMRVLSTSTDLEAAVADALKKPVRRRYEPYGMYSDDDANSDASSVCSERSYGSRNGGIPHYLRQTEDVAEVLNHCASSNWSERKEGLLGLQNLLKSQRTLSRVELKRLCEIFTRMFADPHSKVFSMFLETLVDFIIIHKDDLQDWLFVLLTQLLKKMGADLLGSVQAKVQKALDVTRDSFPFDQQFNILMRFIVDQTQTPNLKVKVAILKYIESLARQMDPTDFVNSSETRLAVSRIITWTTEPKSSDVRKHSRVGEDFPARSASTSGPGEGNLEEKCKQAAQIVLISLFELNTPEFTMLLGALPKTFQDGATKLLHNHLKNSSNTSVGSPSNTIGRTPSRHTSSRTSPLTSPTNCSHGGLSPSMLDYDTENLNSDEIYSSLRGVTEAIEKFSFRSQEDLNEPIKRDGKKDCDIVSRDGGIASPATDIRGGSDVVEGGRTALDNKTSLLNTQPPRAFTGPRARDYNPYPYSDTISTYDKTALKEAVFDDDMDQLRDVPIDHSDLVADLLKELSNHNERVEERKGALLELLKITREDNLGVWEEHFKTILLLLLETLGDKDHSIRALALRVLREILRNQPARFKNYAELTIMKTLEAHKDSHKEVVRAAEEAASTLASSIHPEQCIKVLCPIIQTADYPINLAAIKMQTKVIERISKESLHQLLPDIIPGLLQGYDNTESSVRKASVFCLVAIYSVIGEELKPHLAQLTGSKMKLLNLYIKRAQTTNSNSSSSSDVSTHS</sequence>
<feature type="compositionally biased region" description="Low complexity" evidence="18">
    <location>
        <begin position="575"/>
        <end position="595"/>
    </location>
</feature>
<feature type="compositionally biased region" description="Polar residues" evidence="18">
    <location>
        <begin position="661"/>
        <end position="674"/>
    </location>
</feature>
<evidence type="ECO:0000256" key="1">
    <source>
        <dbReference type="ARBA" id="ARBA00004186"/>
    </source>
</evidence>
<dbReference type="InterPro" id="IPR024395">
    <property type="entry name" value="CLASP_N_dom"/>
</dbReference>
<dbReference type="Bgee" id="ENSMODG00000000193">
    <property type="expression patterns" value="Expressed in spermatocyte and 17 other cell types or tissues"/>
</dbReference>
<dbReference type="InterPro" id="IPR057546">
    <property type="entry name" value="HEAT_GCN1"/>
</dbReference>
<keyword evidence="7" id="KW-0963">Cytoplasm</keyword>
<keyword evidence="13" id="KW-0333">Golgi apparatus</keyword>
<dbReference type="InterPro" id="IPR016024">
    <property type="entry name" value="ARM-type_fold"/>
</dbReference>
<feature type="region of interest" description="Disordered" evidence="18">
    <location>
        <begin position="236"/>
        <end position="287"/>
    </location>
</feature>
<feature type="compositionally biased region" description="Low complexity" evidence="18">
    <location>
        <begin position="612"/>
        <end position="621"/>
    </location>
</feature>
<evidence type="ECO:0000256" key="13">
    <source>
        <dbReference type="ARBA" id="ARBA00023034"/>
    </source>
</evidence>
<feature type="compositionally biased region" description="Basic and acidic residues" evidence="18">
    <location>
        <begin position="1041"/>
        <end position="1054"/>
    </location>
</feature>
<evidence type="ECO:0000256" key="6">
    <source>
        <dbReference type="ARBA" id="ARBA00022454"/>
    </source>
</evidence>
<dbReference type="GO" id="GO:0005819">
    <property type="term" value="C:spindle"/>
    <property type="evidence" value="ECO:0007669"/>
    <property type="project" value="UniProtKB-SubCell"/>
</dbReference>
<comment type="similarity">
    <text evidence="5">Belongs to the CLASP family.</text>
</comment>